<dbReference type="SUPFAM" id="SSF46689">
    <property type="entry name" value="Homeodomain-like"/>
    <property type="match status" value="1"/>
</dbReference>
<dbReference type="PANTHER" id="PTHR43280">
    <property type="entry name" value="ARAC-FAMILY TRANSCRIPTIONAL REGULATOR"/>
    <property type="match status" value="1"/>
</dbReference>
<dbReference type="PROSITE" id="PS50110">
    <property type="entry name" value="RESPONSE_REGULATORY"/>
    <property type="match status" value="1"/>
</dbReference>
<dbReference type="Proteomes" id="UP000564644">
    <property type="component" value="Unassembled WGS sequence"/>
</dbReference>
<dbReference type="AlphaFoldDB" id="A0A7X0VYT5"/>
<dbReference type="InterPro" id="IPR009057">
    <property type="entry name" value="Homeodomain-like_sf"/>
</dbReference>
<evidence type="ECO:0000256" key="4">
    <source>
        <dbReference type="PROSITE-ProRule" id="PRU00169"/>
    </source>
</evidence>
<dbReference type="InterPro" id="IPR018062">
    <property type="entry name" value="HTH_AraC-typ_CS"/>
</dbReference>
<dbReference type="InterPro" id="IPR020449">
    <property type="entry name" value="Tscrpt_reg_AraC-type_HTH"/>
</dbReference>
<feature type="domain" description="Response regulatory" evidence="6">
    <location>
        <begin position="3"/>
        <end position="120"/>
    </location>
</feature>
<dbReference type="Pfam" id="PF00072">
    <property type="entry name" value="Response_reg"/>
    <property type="match status" value="1"/>
</dbReference>
<name>A0A7X0VYT5_9BACL</name>
<dbReference type="PRINTS" id="PR00032">
    <property type="entry name" value="HTHARAC"/>
</dbReference>
<dbReference type="Pfam" id="PF12833">
    <property type="entry name" value="HTH_18"/>
    <property type="match status" value="1"/>
</dbReference>
<keyword evidence="2" id="KW-0238">DNA-binding</keyword>
<reference evidence="7 8" key="1">
    <citation type="submission" date="2020-08" db="EMBL/GenBank/DDBJ databases">
        <title>Cohnella phylogeny.</title>
        <authorList>
            <person name="Dunlap C."/>
        </authorList>
    </citation>
    <scope>NUCLEOTIDE SEQUENCE [LARGE SCALE GENOMIC DNA]</scope>
    <source>
        <strain evidence="7 8">CBP 2801</strain>
    </source>
</reference>
<dbReference type="CDD" id="cd17536">
    <property type="entry name" value="REC_YesN-like"/>
    <property type="match status" value="1"/>
</dbReference>
<feature type="modified residue" description="4-aspartylphosphate" evidence="4">
    <location>
        <position position="55"/>
    </location>
</feature>
<dbReference type="PROSITE" id="PS01124">
    <property type="entry name" value="HTH_ARAC_FAMILY_2"/>
    <property type="match status" value="1"/>
</dbReference>
<dbReference type="InterPro" id="IPR018060">
    <property type="entry name" value="HTH_AraC"/>
</dbReference>
<dbReference type="Gene3D" id="3.40.50.2300">
    <property type="match status" value="1"/>
</dbReference>
<keyword evidence="1" id="KW-0805">Transcription regulation</keyword>
<proteinExistence type="predicted"/>
<evidence type="ECO:0000259" key="6">
    <source>
        <dbReference type="PROSITE" id="PS50110"/>
    </source>
</evidence>
<protein>
    <submittedName>
        <fullName evidence="7">Response regulator</fullName>
    </submittedName>
</protein>
<dbReference type="PROSITE" id="PS00041">
    <property type="entry name" value="HTH_ARAC_FAMILY_1"/>
    <property type="match status" value="1"/>
</dbReference>
<keyword evidence="3" id="KW-0804">Transcription</keyword>
<dbReference type="InterPro" id="IPR011006">
    <property type="entry name" value="CheY-like_superfamily"/>
</dbReference>
<organism evidence="7 8">
    <name type="scientific">Cohnella zeiphila</name>
    <dbReference type="NCBI Taxonomy" id="2761120"/>
    <lineage>
        <taxon>Bacteria</taxon>
        <taxon>Bacillati</taxon>
        <taxon>Bacillota</taxon>
        <taxon>Bacilli</taxon>
        <taxon>Bacillales</taxon>
        <taxon>Paenibacillaceae</taxon>
        <taxon>Cohnella</taxon>
    </lineage>
</organism>
<dbReference type="PANTHER" id="PTHR43280:SF28">
    <property type="entry name" value="HTH-TYPE TRANSCRIPTIONAL ACTIVATOR RHAS"/>
    <property type="match status" value="1"/>
</dbReference>
<evidence type="ECO:0000256" key="2">
    <source>
        <dbReference type="ARBA" id="ARBA00023125"/>
    </source>
</evidence>
<dbReference type="InterPro" id="IPR001789">
    <property type="entry name" value="Sig_transdc_resp-reg_receiver"/>
</dbReference>
<feature type="domain" description="HTH araC/xylS-type" evidence="5">
    <location>
        <begin position="380"/>
        <end position="478"/>
    </location>
</feature>
<evidence type="ECO:0000259" key="5">
    <source>
        <dbReference type="PROSITE" id="PS01124"/>
    </source>
</evidence>
<dbReference type="EMBL" id="JACJVO010000046">
    <property type="protein sequence ID" value="MBB6735336.1"/>
    <property type="molecule type" value="Genomic_DNA"/>
</dbReference>
<dbReference type="RefSeq" id="WP_185132988.1">
    <property type="nucleotide sequence ID" value="NZ_JACJVO010000046.1"/>
</dbReference>
<accession>A0A7X0VYT5</accession>
<dbReference type="GO" id="GO:0003700">
    <property type="term" value="F:DNA-binding transcription factor activity"/>
    <property type="evidence" value="ECO:0007669"/>
    <property type="project" value="InterPro"/>
</dbReference>
<evidence type="ECO:0000256" key="1">
    <source>
        <dbReference type="ARBA" id="ARBA00023015"/>
    </source>
</evidence>
<dbReference type="GO" id="GO:0000160">
    <property type="term" value="P:phosphorelay signal transduction system"/>
    <property type="evidence" value="ECO:0007669"/>
    <property type="project" value="InterPro"/>
</dbReference>
<keyword evidence="8" id="KW-1185">Reference proteome</keyword>
<dbReference type="SMART" id="SM00342">
    <property type="entry name" value="HTH_ARAC"/>
    <property type="match status" value="1"/>
</dbReference>
<dbReference type="SUPFAM" id="SSF52172">
    <property type="entry name" value="CheY-like"/>
    <property type="match status" value="1"/>
</dbReference>
<evidence type="ECO:0000313" key="7">
    <source>
        <dbReference type="EMBL" id="MBB6735336.1"/>
    </source>
</evidence>
<dbReference type="Gene3D" id="1.10.10.60">
    <property type="entry name" value="Homeodomain-like"/>
    <property type="match status" value="2"/>
</dbReference>
<dbReference type="GO" id="GO:0043565">
    <property type="term" value="F:sequence-specific DNA binding"/>
    <property type="evidence" value="ECO:0007669"/>
    <property type="project" value="InterPro"/>
</dbReference>
<evidence type="ECO:0000256" key="3">
    <source>
        <dbReference type="ARBA" id="ARBA00023163"/>
    </source>
</evidence>
<keyword evidence="4" id="KW-0597">Phosphoprotein</keyword>
<evidence type="ECO:0000313" key="8">
    <source>
        <dbReference type="Proteomes" id="UP000564644"/>
    </source>
</evidence>
<dbReference type="SMART" id="SM00448">
    <property type="entry name" value="REC"/>
    <property type="match status" value="1"/>
</dbReference>
<comment type="caution">
    <text evidence="7">The sequence shown here is derived from an EMBL/GenBank/DDBJ whole genome shotgun (WGS) entry which is preliminary data.</text>
</comment>
<sequence length="478" mass="55565">MYSVIIIDDEPWAIKGIRNAFNWQKYGFEITGQFTSVYKAIEFMDKERPDLVFTDIRMPEISGLDLMRLTKERGIDSEFVIVSGFSEFAYAQEALRYGALDYCLKPMDIETADPLIEKLILHFSKKRSIRNNLILEALTSADKSELNRLTPFFDPSSDDFFRVLVIYSCSENQNYRDLSFFDRNRMLEVELGSTKTLYILKSVKSSDLYDRLDGAVFAGADIKSAGISSVSASCSHIAKLIKEADLAASQIFLSDDQGVFEYEPKLPAVKPLMDEVSSIIRENKFEEMDDIMERIVNFFKHRQLGMGEVVYLWNQVVSLLVGTYYEELKDMELDFLNYSELKDRFENFESLCSFLHDIFIYIKQLSDPSVHEGDINSYFTQMVKYIDHHYEQKLYLKDLSARFFLNQVYCCQLFKKNLGKTFSEYVTELRIKKACELLKHTELSIEEVASKAGYADYYYFNKVFKKQCGITPTKFRKS</sequence>
<gene>
    <name evidence="7" type="ORF">H7C18_30920</name>
</gene>